<dbReference type="Proteomes" id="UP000187412">
    <property type="component" value="Unassembled WGS sequence"/>
</dbReference>
<dbReference type="PANTHER" id="PTHR18964:SF149">
    <property type="entry name" value="BIFUNCTIONAL UDP-N-ACETYLGLUCOSAMINE 2-EPIMERASE_N-ACETYLMANNOSAMINE KINASE"/>
    <property type="match status" value="1"/>
</dbReference>
<protein>
    <submittedName>
        <fullName evidence="4">Transcriptional regulator</fullName>
    </submittedName>
</protein>
<dbReference type="CDD" id="cd23763">
    <property type="entry name" value="ASKHA_ATPase_ROK"/>
    <property type="match status" value="1"/>
</dbReference>
<name>A0ABX3GUT9_PAEBO</name>
<comment type="function">
    <text evidence="1">Transcriptional repressor of xylose-utilizing enzymes.</text>
</comment>
<keyword evidence="3" id="KW-0119">Carbohydrate metabolism</keyword>
<dbReference type="EMBL" id="MPTB01000065">
    <property type="protein sequence ID" value="OMD37851.1"/>
    <property type="molecule type" value="Genomic_DNA"/>
</dbReference>
<accession>A0ABX3GUT9</accession>
<dbReference type="Gene3D" id="1.10.10.10">
    <property type="entry name" value="Winged helix-like DNA-binding domain superfamily/Winged helix DNA-binding domain"/>
    <property type="match status" value="1"/>
</dbReference>
<dbReference type="SUPFAM" id="SSF46785">
    <property type="entry name" value="Winged helix' DNA-binding domain"/>
    <property type="match status" value="1"/>
</dbReference>
<dbReference type="InterPro" id="IPR043129">
    <property type="entry name" value="ATPase_NBD"/>
</dbReference>
<comment type="caution">
    <text evidence="4">The sequence shown here is derived from an EMBL/GenBank/DDBJ whole genome shotgun (WGS) entry which is preliminary data.</text>
</comment>
<dbReference type="InterPro" id="IPR000600">
    <property type="entry name" value="ROK"/>
</dbReference>
<evidence type="ECO:0000256" key="1">
    <source>
        <dbReference type="ARBA" id="ARBA00002486"/>
    </source>
</evidence>
<proteinExistence type="inferred from homology"/>
<dbReference type="Pfam" id="PF00480">
    <property type="entry name" value="ROK"/>
    <property type="match status" value="1"/>
</dbReference>
<dbReference type="InterPro" id="IPR036388">
    <property type="entry name" value="WH-like_DNA-bd_sf"/>
</dbReference>
<evidence type="ECO:0000313" key="4">
    <source>
        <dbReference type="EMBL" id="OMD37851.1"/>
    </source>
</evidence>
<gene>
    <name evidence="4" type="ORF">BSK56_30910</name>
</gene>
<evidence type="ECO:0000313" key="5">
    <source>
        <dbReference type="Proteomes" id="UP000187412"/>
    </source>
</evidence>
<dbReference type="SUPFAM" id="SSF53067">
    <property type="entry name" value="Actin-like ATPase domain"/>
    <property type="match status" value="1"/>
</dbReference>
<dbReference type="Gene3D" id="3.30.420.40">
    <property type="match status" value="2"/>
</dbReference>
<dbReference type="RefSeq" id="WP_076114229.1">
    <property type="nucleotide sequence ID" value="NZ_MPTB01000065.1"/>
</dbReference>
<keyword evidence="5" id="KW-1185">Reference proteome</keyword>
<organism evidence="4 5">
    <name type="scientific">Paenibacillus borealis</name>
    <dbReference type="NCBI Taxonomy" id="160799"/>
    <lineage>
        <taxon>Bacteria</taxon>
        <taxon>Bacillati</taxon>
        <taxon>Bacillota</taxon>
        <taxon>Bacilli</taxon>
        <taxon>Bacillales</taxon>
        <taxon>Paenibacillaceae</taxon>
        <taxon>Paenibacillus</taxon>
    </lineage>
</organism>
<dbReference type="PANTHER" id="PTHR18964">
    <property type="entry name" value="ROK (REPRESSOR, ORF, KINASE) FAMILY"/>
    <property type="match status" value="1"/>
</dbReference>
<evidence type="ECO:0000256" key="2">
    <source>
        <dbReference type="ARBA" id="ARBA00006479"/>
    </source>
</evidence>
<dbReference type="InterPro" id="IPR036390">
    <property type="entry name" value="WH_DNA-bd_sf"/>
</dbReference>
<reference evidence="4 5" key="1">
    <citation type="submission" date="2016-10" db="EMBL/GenBank/DDBJ databases">
        <title>Paenibacillus species isolates.</title>
        <authorList>
            <person name="Beno S.M."/>
        </authorList>
    </citation>
    <scope>NUCLEOTIDE SEQUENCE [LARGE SCALE GENOMIC DNA]</scope>
    <source>
        <strain evidence="4 5">FSL H7-0744</strain>
    </source>
</reference>
<comment type="similarity">
    <text evidence="2">Belongs to the ROK (NagC/XylR) family.</text>
</comment>
<evidence type="ECO:0000256" key="3">
    <source>
        <dbReference type="ARBA" id="ARBA00022629"/>
    </source>
</evidence>
<keyword evidence="3" id="KW-0859">Xylose metabolism</keyword>
<sequence length="333" mass="37110">MEKANGYLIKDINLNLVRQAMKQIGTGSKSQLAALTKLSVVTINSLVKELVQLGELSEDETVPSNGGRPALTYRYNYGFSLALVIHMNEKQGADVVVVTVINLGDEIIEREEYGIPLFNLERFYELIEQYLSKHPTIKVIGIGIPGQSVNGEIKVSSHDQLKGVRLSEVIQEQFGLPVVLENDVNAAISGYCSRTEKDDNQCVLGVYFPRSYPPGMGIYLNGSVVKGKDGMAGEIKFLPVEVDWNNPVKTEMFIEAACTIIHTVNVVLAPDEIVIYQSLMDEETWGSAWELYRTQHAMPSMPGIILLDSFHEDFEAGMRWLTLKQLEPDIWGN</sequence>